<dbReference type="OMA" id="NTSADRC"/>
<dbReference type="InterPro" id="IPR036093">
    <property type="entry name" value="NAC_dom_sf"/>
</dbReference>
<evidence type="ECO:0000313" key="6">
    <source>
        <dbReference type="EMBL" id="ONK67412.1"/>
    </source>
</evidence>
<dbReference type="PANTHER" id="PTHR31719:SF179">
    <property type="entry name" value="OS08G0148400 PROTEIN"/>
    <property type="match status" value="1"/>
</dbReference>
<evidence type="ECO:0000256" key="3">
    <source>
        <dbReference type="ARBA" id="ARBA00023163"/>
    </source>
</evidence>
<evidence type="ECO:0000256" key="2">
    <source>
        <dbReference type="ARBA" id="ARBA00023125"/>
    </source>
</evidence>
<dbReference type="PANTHER" id="PTHR31719">
    <property type="entry name" value="NAC TRANSCRIPTION FACTOR 56"/>
    <property type="match status" value="1"/>
</dbReference>
<accession>A0A5P1EN35</accession>
<dbReference type="Gene3D" id="2.170.150.80">
    <property type="entry name" value="NAC domain"/>
    <property type="match status" value="2"/>
</dbReference>
<dbReference type="Proteomes" id="UP000243459">
    <property type="component" value="Chromosome 6"/>
</dbReference>
<dbReference type="PROSITE" id="PS51005">
    <property type="entry name" value="NAC"/>
    <property type="match status" value="2"/>
</dbReference>
<dbReference type="InterPro" id="IPR003441">
    <property type="entry name" value="NAC-dom"/>
</dbReference>
<dbReference type="Pfam" id="PF02365">
    <property type="entry name" value="NAM"/>
    <property type="match status" value="2"/>
</dbReference>
<keyword evidence="3" id="KW-0804">Transcription</keyword>
<evidence type="ECO:0000313" key="7">
    <source>
        <dbReference type="Proteomes" id="UP000243459"/>
    </source>
</evidence>
<keyword evidence="7" id="KW-1185">Reference proteome</keyword>
<feature type="domain" description="NAC" evidence="5">
    <location>
        <begin position="247"/>
        <end position="416"/>
    </location>
</feature>
<evidence type="ECO:0000256" key="1">
    <source>
        <dbReference type="ARBA" id="ARBA00023015"/>
    </source>
</evidence>
<dbReference type="SUPFAM" id="SSF101941">
    <property type="entry name" value="NAC domain"/>
    <property type="match status" value="2"/>
</dbReference>
<sequence>MEEIENEGKSVQYVEKIPPGWKFLPIDEEIIFEYLHKRILNEKLPCEDVIKEVHLYELDIPDLAKRYESSQQEGRWYFFTDRTRKYRGGNRPARSTPSDFWKLTGLKTEIEHNGKKMGVRNTLNFYWGLQQGENSRTEWMMREYSIKEFQIPKEPAGLEPHMKLDDAVLCVVYRNLNENAGRKKQNPSVHPQQSIQSTEQIENLSSGFHAEDNKGKVCEQIPENNTMVRNFNMDAMETKREDYAGKMPPGWKFCPSDEQIISEYLYKRIHNQTLPCKNVINEVHLYEFDAPALIEEYQSSEQHRSWYFFTDRTRKYLGGKRPARSTPNGFWKATEADTLIKDQGKVIGRRMTLKFVLGHQQEGKHWDSGWMMREYRIEEFQIPCSQKRKRKAPKDPAGSECDMKLDKAVLCKVYKVQNKNAGRKRHEASGNSSSDSLLDVVYQAQSLNQLAPIQAQSTVQPSAPFFPVPLAHTQPNPLSTQIYQAGGPPDPNRAYTKENRTRPIFSIVDGMGVQLGLPDMQQFHSNLSSDMMALSRDILQRQLSLCPEQSENLSSGAVLDVARRTQSLSQYSTEGLPSSHPSPLPCSATDSVYNNGWRLFNQVNSSYSSTVNQDQSYETNSVVNPNLPTWCIGSTNLNSFYVDPSSSGFLDENGFFAVSDTQRLRPNLYSSVMDSLEDTPGSQLT</sequence>
<name>A0A5P1EN35_ASPOF</name>
<organism evidence="6 7">
    <name type="scientific">Asparagus officinalis</name>
    <name type="common">Garden asparagus</name>
    <dbReference type="NCBI Taxonomy" id="4686"/>
    <lineage>
        <taxon>Eukaryota</taxon>
        <taxon>Viridiplantae</taxon>
        <taxon>Streptophyta</taxon>
        <taxon>Embryophyta</taxon>
        <taxon>Tracheophyta</taxon>
        <taxon>Spermatophyta</taxon>
        <taxon>Magnoliopsida</taxon>
        <taxon>Liliopsida</taxon>
        <taxon>Asparagales</taxon>
        <taxon>Asparagaceae</taxon>
        <taxon>Asparagoideae</taxon>
        <taxon>Asparagus</taxon>
    </lineage>
</organism>
<dbReference type="GO" id="GO:0006355">
    <property type="term" value="P:regulation of DNA-templated transcription"/>
    <property type="evidence" value="ECO:0007669"/>
    <property type="project" value="InterPro"/>
</dbReference>
<evidence type="ECO:0000259" key="5">
    <source>
        <dbReference type="PROSITE" id="PS51005"/>
    </source>
</evidence>
<dbReference type="EMBL" id="CM007386">
    <property type="protein sequence ID" value="ONK67412.1"/>
    <property type="molecule type" value="Genomic_DNA"/>
</dbReference>
<keyword evidence="1" id="KW-0805">Transcription regulation</keyword>
<gene>
    <name evidence="6" type="ORF">A4U43_C06F19960</name>
</gene>
<dbReference type="AlphaFoldDB" id="A0A5P1EN35"/>
<evidence type="ECO:0000256" key="4">
    <source>
        <dbReference type="ARBA" id="ARBA00023242"/>
    </source>
</evidence>
<dbReference type="GO" id="GO:0003677">
    <property type="term" value="F:DNA binding"/>
    <property type="evidence" value="ECO:0007669"/>
    <property type="project" value="UniProtKB-KW"/>
</dbReference>
<dbReference type="Gramene" id="ONK67412">
    <property type="protein sequence ID" value="ONK67412"/>
    <property type="gene ID" value="A4U43_C06F19960"/>
</dbReference>
<reference evidence="7" key="1">
    <citation type="journal article" date="2017" name="Nat. Commun.">
        <title>The asparagus genome sheds light on the origin and evolution of a young Y chromosome.</title>
        <authorList>
            <person name="Harkess A."/>
            <person name="Zhou J."/>
            <person name="Xu C."/>
            <person name="Bowers J.E."/>
            <person name="Van der Hulst R."/>
            <person name="Ayyampalayam S."/>
            <person name="Mercati F."/>
            <person name="Riccardi P."/>
            <person name="McKain M.R."/>
            <person name="Kakrana A."/>
            <person name="Tang H."/>
            <person name="Ray J."/>
            <person name="Groenendijk J."/>
            <person name="Arikit S."/>
            <person name="Mathioni S.M."/>
            <person name="Nakano M."/>
            <person name="Shan H."/>
            <person name="Telgmann-Rauber A."/>
            <person name="Kanno A."/>
            <person name="Yue Z."/>
            <person name="Chen H."/>
            <person name="Li W."/>
            <person name="Chen Y."/>
            <person name="Xu X."/>
            <person name="Zhang Y."/>
            <person name="Luo S."/>
            <person name="Chen H."/>
            <person name="Gao J."/>
            <person name="Mao Z."/>
            <person name="Pires J.C."/>
            <person name="Luo M."/>
            <person name="Kudrna D."/>
            <person name="Wing R.A."/>
            <person name="Meyers B.C."/>
            <person name="Yi K."/>
            <person name="Kong H."/>
            <person name="Lavrijsen P."/>
            <person name="Sunseri F."/>
            <person name="Falavigna A."/>
            <person name="Ye Y."/>
            <person name="Leebens-Mack J.H."/>
            <person name="Chen G."/>
        </authorList>
    </citation>
    <scope>NUCLEOTIDE SEQUENCE [LARGE SCALE GENOMIC DNA]</scope>
    <source>
        <strain evidence="7">cv. DH0086</strain>
    </source>
</reference>
<feature type="domain" description="NAC" evidence="5">
    <location>
        <begin position="17"/>
        <end position="175"/>
    </location>
</feature>
<keyword evidence="4" id="KW-0539">Nucleus</keyword>
<proteinExistence type="predicted"/>
<keyword evidence="2" id="KW-0238">DNA-binding</keyword>
<protein>
    <recommendedName>
        <fullName evidence="5">NAC domain-containing protein</fullName>
    </recommendedName>
</protein>